<feature type="domain" description="Mating-type protein C-terminal" evidence="8">
    <location>
        <begin position="208"/>
        <end position="583"/>
    </location>
</feature>
<gene>
    <name evidence="9" type="ORF">K503DRAFT_242884</name>
</gene>
<feature type="domain" description="KN homeodomain" evidence="6">
    <location>
        <begin position="130"/>
        <end position="169"/>
    </location>
</feature>
<sequence length="641" mass="70998">MDKDIQRRFQQAEDTLLDSISRGDDSLMLFDSAWSSLYADFSRCLSAGELSEDTISIADSVAASVGIIAKYFFDSHKTHEESRNQLLDDLGSILDGFTRVTISPSSVLTTQNTHSLESSLPPFIEPAYKWLLSNIHNPYPSSDTKGSIAKSSGSSMNSVSAWFISARRRIGWTTICRKHFDNRRAETLDAAYRALVKEDPSIALPQTVFHDFIQMKAAAQDLYASTFTKSALAGDLDVVVKDMTEEDRLQLEQEKKEHAQEEKKRREEEKEIRRKQRALERQAQMALTAFASYPSPSHSRSPSPVPTLEESWTDESEDDEDVNPPVLAGRKRRASSELTDSRQSPCMDRPMKRLRVKTPEAVVETPALPSPLSTTDGLDSSDEIETVAPPCPSGSSRKRRLSDGDSHSVPKRPRGVLVGPRVHAVSDPLPRPESGIDDWFQTNFFEIPPPVENIGFDQSTPLDIEVFSGYTFSDMQENSMPTLADVPFERQVADLEVPSHDSFSAPPLDNLNHFLDALSAFAPNNSCIQVTTPFANSIISHPSINLADHIPSGSCSWTDLLNSDQSFLPTLDQFSQSSSCGDLSQILPEIDFSALQLPLSSTTPQPGITSPVDDARLAKLEQLQLLREQARLLEQDLAVSV</sequence>
<dbReference type="Proteomes" id="UP000092154">
    <property type="component" value="Unassembled WGS sequence"/>
</dbReference>
<dbReference type="GO" id="GO:0003677">
    <property type="term" value="F:DNA binding"/>
    <property type="evidence" value="ECO:0007669"/>
    <property type="project" value="UniProtKB-KW"/>
</dbReference>
<dbReference type="Pfam" id="PF12737">
    <property type="entry name" value="Mating_C"/>
    <property type="match status" value="1"/>
</dbReference>
<dbReference type="AlphaFoldDB" id="A0A1B7NE29"/>
<evidence type="ECO:0000256" key="1">
    <source>
        <dbReference type="ARBA" id="ARBA00005800"/>
    </source>
</evidence>
<evidence type="ECO:0000256" key="4">
    <source>
        <dbReference type="ARBA" id="ARBA00023242"/>
    </source>
</evidence>
<evidence type="ECO:0000313" key="9">
    <source>
        <dbReference type="EMBL" id="OAX43040.1"/>
    </source>
</evidence>
<dbReference type="EMBL" id="KV448145">
    <property type="protein sequence ID" value="OAX43040.1"/>
    <property type="molecule type" value="Genomic_DNA"/>
</dbReference>
<dbReference type="Gene3D" id="1.10.10.60">
    <property type="entry name" value="Homeodomain-like"/>
    <property type="match status" value="1"/>
</dbReference>
<dbReference type="Pfam" id="PF12731">
    <property type="entry name" value="Mating_N"/>
    <property type="match status" value="1"/>
</dbReference>
<dbReference type="InterPro" id="IPR024441">
    <property type="entry name" value="Homeodomain1_C"/>
</dbReference>
<evidence type="ECO:0000256" key="2">
    <source>
        <dbReference type="ARBA" id="ARBA00023125"/>
    </source>
</evidence>
<keyword evidence="4" id="KW-0539">Nucleus</keyword>
<name>A0A1B7NE29_9AGAM</name>
<dbReference type="SUPFAM" id="SSF46689">
    <property type="entry name" value="Homeodomain-like"/>
    <property type="match status" value="1"/>
</dbReference>
<accession>A0A1B7NE29</accession>
<feature type="domain" description="Mating-type protein A-alpha/beta 1 N-terminal" evidence="7">
    <location>
        <begin position="2"/>
        <end position="86"/>
    </location>
</feature>
<protein>
    <submittedName>
        <fullName evidence="9">Mating-type protein</fullName>
    </submittedName>
</protein>
<evidence type="ECO:0000256" key="3">
    <source>
        <dbReference type="ARBA" id="ARBA00023155"/>
    </source>
</evidence>
<organism evidence="9 10">
    <name type="scientific">Rhizopogon vinicolor AM-OR11-026</name>
    <dbReference type="NCBI Taxonomy" id="1314800"/>
    <lineage>
        <taxon>Eukaryota</taxon>
        <taxon>Fungi</taxon>
        <taxon>Dikarya</taxon>
        <taxon>Basidiomycota</taxon>
        <taxon>Agaricomycotina</taxon>
        <taxon>Agaricomycetes</taxon>
        <taxon>Agaricomycetidae</taxon>
        <taxon>Boletales</taxon>
        <taxon>Suillineae</taxon>
        <taxon>Rhizopogonaceae</taxon>
        <taxon>Rhizopogon</taxon>
    </lineage>
</organism>
<proteinExistence type="inferred from homology"/>
<evidence type="ECO:0000313" key="10">
    <source>
        <dbReference type="Proteomes" id="UP000092154"/>
    </source>
</evidence>
<dbReference type="Pfam" id="PF05920">
    <property type="entry name" value="Homeobox_KN"/>
    <property type="match status" value="1"/>
</dbReference>
<evidence type="ECO:0000259" key="8">
    <source>
        <dbReference type="Pfam" id="PF12737"/>
    </source>
</evidence>
<evidence type="ECO:0000259" key="6">
    <source>
        <dbReference type="Pfam" id="PF05920"/>
    </source>
</evidence>
<comment type="similarity">
    <text evidence="1">Belongs to the TALE/M-ATYP homeobox family.</text>
</comment>
<dbReference type="InterPro" id="IPR008422">
    <property type="entry name" value="KN_HD"/>
</dbReference>
<dbReference type="InterPro" id="IPR024333">
    <property type="entry name" value="Mating-type_A-alpha/beta_1_N"/>
</dbReference>
<dbReference type="InParanoid" id="A0A1B7NE29"/>
<keyword evidence="2" id="KW-0238">DNA-binding</keyword>
<keyword evidence="3" id="KW-0371">Homeobox</keyword>
<evidence type="ECO:0000256" key="5">
    <source>
        <dbReference type="SAM" id="MobiDB-lite"/>
    </source>
</evidence>
<feature type="region of interest" description="Disordered" evidence="5">
    <location>
        <begin position="289"/>
        <end position="415"/>
    </location>
</feature>
<dbReference type="OrthoDB" id="250329at2759"/>
<feature type="region of interest" description="Disordered" evidence="5">
    <location>
        <begin position="250"/>
        <end position="275"/>
    </location>
</feature>
<keyword evidence="10" id="KW-1185">Reference proteome</keyword>
<feature type="compositionally biased region" description="Low complexity" evidence="5">
    <location>
        <begin position="292"/>
        <end position="302"/>
    </location>
</feature>
<reference evidence="9 10" key="1">
    <citation type="submission" date="2016-06" db="EMBL/GenBank/DDBJ databases">
        <title>Comparative genomics of the ectomycorrhizal sister species Rhizopogon vinicolor and Rhizopogon vesiculosus (Basidiomycota: Boletales) reveals a divergence of the mating type B locus.</title>
        <authorList>
            <consortium name="DOE Joint Genome Institute"/>
            <person name="Mujic A.B."/>
            <person name="Kuo A."/>
            <person name="Tritt A."/>
            <person name="Lipzen A."/>
            <person name="Chen C."/>
            <person name="Johnson J."/>
            <person name="Sharma A."/>
            <person name="Barry K."/>
            <person name="Grigoriev I.V."/>
            <person name="Spatafora J.W."/>
        </authorList>
    </citation>
    <scope>NUCLEOTIDE SEQUENCE [LARGE SCALE GENOMIC DNA]</scope>
    <source>
        <strain evidence="9 10">AM-OR11-026</strain>
    </source>
</reference>
<evidence type="ECO:0000259" key="7">
    <source>
        <dbReference type="Pfam" id="PF12731"/>
    </source>
</evidence>
<dbReference type="STRING" id="1314800.A0A1B7NE29"/>
<dbReference type="InterPro" id="IPR009057">
    <property type="entry name" value="Homeodomain-like_sf"/>
</dbReference>
<dbReference type="GO" id="GO:0006355">
    <property type="term" value="P:regulation of DNA-templated transcription"/>
    <property type="evidence" value="ECO:0007669"/>
    <property type="project" value="InterPro"/>
</dbReference>
<feature type="compositionally biased region" description="Acidic residues" evidence="5">
    <location>
        <begin position="311"/>
        <end position="322"/>
    </location>
</feature>